<keyword evidence="1" id="KW-0732">Signal</keyword>
<proteinExistence type="predicted"/>
<dbReference type="CDD" id="cd13666">
    <property type="entry name" value="PBP2_TRAP_DctP_like_1"/>
    <property type="match status" value="1"/>
</dbReference>
<dbReference type="PANTHER" id="PTHR33376">
    <property type="match status" value="1"/>
</dbReference>
<dbReference type="InterPro" id="IPR018389">
    <property type="entry name" value="DctP_fam"/>
</dbReference>
<sequence length="328" mass="36439">MRNRRCWWPAGALLFIQSFAVNSETIRLTIAGPQSANLPWIGVQQTLIVPESNRRLRAMGSDYEIQWREAYGGSLYKIGNTLEAIEIGLTDLGWVGTLWEPSKMPLQNVTYYTPFVSDDLPSMVEIFNELHDRIPALAEAWHKQNQVLLGASGVETYHLMTTFPVGVMEDLRGRKILAPGPSATWLGGTGAVAVNGGLSTYYTQIRTGVADGALTILSGAYPYRIHEVAPYVTLIGIGAQLNGGIAANKNTWEKLPQEVRQVLAKLGREYSHTMTVEVMERYEQALVAMRAEGATITDFNPREKKRWINNLPNIGGQWVEATEKRGHP</sequence>
<evidence type="ECO:0000313" key="2">
    <source>
        <dbReference type="EMBL" id="SVB19102.1"/>
    </source>
</evidence>
<evidence type="ECO:0000256" key="1">
    <source>
        <dbReference type="ARBA" id="ARBA00022729"/>
    </source>
</evidence>
<evidence type="ECO:0008006" key="3">
    <source>
        <dbReference type="Google" id="ProtNLM"/>
    </source>
</evidence>
<accession>A0A382BZY5</accession>
<reference evidence="2" key="1">
    <citation type="submission" date="2018-05" db="EMBL/GenBank/DDBJ databases">
        <authorList>
            <person name="Lanie J.A."/>
            <person name="Ng W.-L."/>
            <person name="Kazmierczak K.M."/>
            <person name="Andrzejewski T.M."/>
            <person name="Davidsen T.M."/>
            <person name="Wayne K.J."/>
            <person name="Tettelin H."/>
            <person name="Glass J.I."/>
            <person name="Rusch D."/>
            <person name="Podicherti R."/>
            <person name="Tsui H.-C.T."/>
            <person name="Winkler M.E."/>
        </authorList>
    </citation>
    <scope>NUCLEOTIDE SEQUENCE</scope>
</reference>
<dbReference type="AlphaFoldDB" id="A0A382BZY5"/>
<feature type="non-terminal residue" evidence="2">
    <location>
        <position position="328"/>
    </location>
</feature>
<dbReference type="Pfam" id="PF03480">
    <property type="entry name" value="DctP"/>
    <property type="match status" value="1"/>
</dbReference>
<organism evidence="2">
    <name type="scientific">marine metagenome</name>
    <dbReference type="NCBI Taxonomy" id="408172"/>
    <lineage>
        <taxon>unclassified sequences</taxon>
        <taxon>metagenomes</taxon>
        <taxon>ecological metagenomes</taxon>
    </lineage>
</organism>
<protein>
    <recommendedName>
        <fullName evidence="3">C4-dicarboxylate ABC transporter substrate-binding protein</fullName>
    </recommendedName>
</protein>
<name>A0A382BZY5_9ZZZZ</name>
<gene>
    <name evidence="2" type="ORF">METZ01_LOCUS171956</name>
</gene>
<dbReference type="InterPro" id="IPR038404">
    <property type="entry name" value="TRAP_DctP_sf"/>
</dbReference>
<dbReference type="PANTHER" id="PTHR33376:SF15">
    <property type="entry name" value="BLL6794 PROTEIN"/>
    <property type="match status" value="1"/>
</dbReference>
<dbReference type="NCBIfam" id="NF037995">
    <property type="entry name" value="TRAP_S1"/>
    <property type="match status" value="1"/>
</dbReference>
<dbReference type="EMBL" id="UINC01032064">
    <property type="protein sequence ID" value="SVB19102.1"/>
    <property type="molecule type" value="Genomic_DNA"/>
</dbReference>
<dbReference type="Gene3D" id="3.40.190.170">
    <property type="entry name" value="Bacterial extracellular solute-binding protein, family 7"/>
    <property type="match status" value="1"/>
</dbReference>
<dbReference type="GO" id="GO:0055085">
    <property type="term" value="P:transmembrane transport"/>
    <property type="evidence" value="ECO:0007669"/>
    <property type="project" value="InterPro"/>
</dbReference>